<evidence type="ECO:0000313" key="1">
    <source>
        <dbReference type="EMBL" id="PWE19836.1"/>
    </source>
</evidence>
<evidence type="ECO:0000313" key="2">
    <source>
        <dbReference type="Proteomes" id="UP000245014"/>
    </source>
</evidence>
<reference evidence="1 2" key="1">
    <citation type="submission" date="2018-05" db="EMBL/GenBank/DDBJ databases">
        <title>Antimicrobial susceptibility testing and genomic analysis of Arcobacter skirrowii strains and one Arcobacter butzleri isolated from German poultry farms.</title>
        <authorList>
            <person name="Haenel I."/>
            <person name="Hotzel H."/>
            <person name="Tomaso H."/>
            <person name="Busch A."/>
        </authorList>
    </citation>
    <scope>NUCLEOTIDE SEQUENCE [LARGE SCALE GENOMIC DNA]</scope>
    <source>
        <strain evidence="2">v</strain>
    </source>
</reference>
<gene>
    <name evidence="1" type="ORF">DF188_09280</name>
</gene>
<dbReference type="EMBL" id="QEYI01000010">
    <property type="protein sequence ID" value="PWE19836.1"/>
    <property type="molecule type" value="Genomic_DNA"/>
</dbReference>
<accession>A0A2U2BYQ8</accession>
<sequence>MDTFIDKTKKNIVKDIINCFKEGPRANVILFKNNKRKIKIKRILEQIKKQNNFIILENYKPDTQEWKIAYADITLIKKHNDNIPIKEWREEDYEYIGFDIIFDLIEGIIYKRIFINFSFHALIRFIERCNIEELSTPDKVKKFLSSMLKPILLRSLSMYEDFYKEFISYKTSNPNSNEFKFKRESYVFCNNLCMPIAFEIGQNIYDTPSLIFTIKTIMPDSYRGARKIKEEDLAPLKQKIFDYSELLPPLIVKKH</sequence>
<proteinExistence type="predicted"/>
<name>A0A2U2BYQ8_9BACT</name>
<dbReference type="AlphaFoldDB" id="A0A2U2BYQ8"/>
<dbReference type="Proteomes" id="UP000245014">
    <property type="component" value="Unassembled WGS sequence"/>
</dbReference>
<organism evidence="1 2">
    <name type="scientific">Aliarcobacter skirrowii</name>
    <dbReference type="NCBI Taxonomy" id="28200"/>
    <lineage>
        <taxon>Bacteria</taxon>
        <taxon>Pseudomonadati</taxon>
        <taxon>Campylobacterota</taxon>
        <taxon>Epsilonproteobacteria</taxon>
        <taxon>Campylobacterales</taxon>
        <taxon>Arcobacteraceae</taxon>
        <taxon>Aliarcobacter</taxon>
    </lineage>
</organism>
<protein>
    <submittedName>
        <fullName evidence="1">Uncharacterized protein</fullName>
    </submittedName>
</protein>
<comment type="caution">
    <text evidence="1">The sequence shown here is derived from an EMBL/GenBank/DDBJ whole genome shotgun (WGS) entry which is preliminary data.</text>
</comment>
<dbReference type="RefSeq" id="WP_109158746.1">
    <property type="nucleotide sequence ID" value="NZ_QEYI01000010.1"/>
</dbReference>